<dbReference type="EMBL" id="MU005775">
    <property type="protein sequence ID" value="KAF2706606.1"/>
    <property type="molecule type" value="Genomic_DNA"/>
</dbReference>
<feature type="compositionally biased region" description="Basic and acidic residues" evidence="1">
    <location>
        <begin position="54"/>
        <end position="67"/>
    </location>
</feature>
<feature type="compositionally biased region" description="Low complexity" evidence="1">
    <location>
        <begin position="39"/>
        <end position="53"/>
    </location>
</feature>
<sequence>MTSKFIEILDHSEGLAYSHPHLNVSLEDILAEEGRKRSTSQSSSSSQSSLPRSGSDRPPKSPTEESKPSIFRRRAFTLGNKKGPRAS</sequence>
<dbReference type="OrthoDB" id="3771239at2759"/>
<evidence type="ECO:0000313" key="2">
    <source>
        <dbReference type="EMBL" id="KAF2706606.1"/>
    </source>
</evidence>
<dbReference type="Proteomes" id="UP000799428">
    <property type="component" value="Unassembled WGS sequence"/>
</dbReference>
<keyword evidence="3" id="KW-1185">Reference proteome</keyword>
<gene>
    <name evidence="2" type="ORF">K504DRAFT_60110</name>
</gene>
<proteinExistence type="predicted"/>
<evidence type="ECO:0000256" key="1">
    <source>
        <dbReference type="SAM" id="MobiDB-lite"/>
    </source>
</evidence>
<evidence type="ECO:0000313" key="3">
    <source>
        <dbReference type="Proteomes" id="UP000799428"/>
    </source>
</evidence>
<protein>
    <submittedName>
        <fullName evidence="2">Uncharacterized protein</fullName>
    </submittedName>
</protein>
<feature type="region of interest" description="Disordered" evidence="1">
    <location>
        <begin position="32"/>
        <end position="87"/>
    </location>
</feature>
<reference evidence="2" key="1">
    <citation type="journal article" date="2020" name="Stud. Mycol.">
        <title>101 Dothideomycetes genomes: a test case for predicting lifestyles and emergence of pathogens.</title>
        <authorList>
            <person name="Haridas S."/>
            <person name="Albert R."/>
            <person name="Binder M."/>
            <person name="Bloem J."/>
            <person name="Labutti K."/>
            <person name="Salamov A."/>
            <person name="Andreopoulos B."/>
            <person name="Baker S."/>
            <person name="Barry K."/>
            <person name="Bills G."/>
            <person name="Bluhm B."/>
            <person name="Cannon C."/>
            <person name="Castanera R."/>
            <person name="Culley D."/>
            <person name="Daum C."/>
            <person name="Ezra D."/>
            <person name="Gonzalez J."/>
            <person name="Henrissat B."/>
            <person name="Kuo A."/>
            <person name="Liang C."/>
            <person name="Lipzen A."/>
            <person name="Lutzoni F."/>
            <person name="Magnuson J."/>
            <person name="Mondo S."/>
            <person name="Nolan M."/>
            <person name="Ohm R."/>
            <person name="Pangilinan J."/>
            <person name="Park H.-J."/>
            <person name="Ramirez L."/>
            <person name="Alfaro M."/>
            <person name="Sun H."/>
            <person name="Tritt A."/>
            <person name="Yoshinaga Y."/>
            <person name="Zwiers L.-H."/>
            <person name="Turgeon B."/>
            <person name="Goodwin S."/>
            <person name="Spatafora J."/>
            <person name="Crous P."/>
            <person name="Grigoriev I."/>
        </authorList>
    </citation>
    <scope>NUCLEOTIDE SEQUENCE</scope>
    <source>
        <strain evidence="2">CBS 279.74</strain>
    </source>
</reference>
<accession>A0A6G1K158</accession>
<name>A0A6G1K158_9PLEO</name>
<organism evidence="2 3">
    <name type="scientific">Pleomassaria siparia CBS 279.74</name>
    <dbReference type="NCBI Taxonomy" id="1314801"/>
    <lineage>
        <taxon>Eukaryota</taxon>
        <taxon>Fungi</taxon>
        <taxon>Dikarya</taxon>
        <taxon>Ascomycota</taxon>
        <taxon>Pezizomycotina</taxon>
        <taxon>Dothideomycetes</taxon>
        <taxon>Pleosporomycetidae</taxon>
        <taxon>Pleosporales</taxon>
        <taxon>Pleomassariaceae</taxon>
        <taxon>Pleomassaria</taxon>
    </lineage>
</organism>
<dbReference type="AlphaFoldDB" id="A0A6G1K158"/>